<dbReference type="SUPFAM" id="SSF52833">
    <property type="entry name" value="Thioredoxin-like"/>
    <property type="match status" value="1"/>
</dbReference>
<comment type="similarity">
    <text evidence="1">Belongs to the GST superfamily.</text>
</comment>
<evidence type="ECO:0008006" key="6">
    <source>
        <dbReference type="Google" id="ProtNLM"/>
    </source>
</evidence>
<evidence type="ECO:0000313" key="4">
    <source>
        <dbReference type="EMBL" id="KAK4182940.1"/>
    </source>
</evidence>
<dbReference type="InterPro" id="IPR036249">
    <property type="entry name" value="Thioredoxin-like_sf"/>
</dbReference>
<sequence length="247" mass="27331">MTSHPEFTFYYHTEACSIAVRILLNNLALPFKAIPMRQSPNGIEPADDSLTALEYKAQVHHMGYVPALTFTDPTTGKKEVLIEMPAILNYLVSVSSLDTEAKEKLTGSTPLEKARVTSWLAWLSATVHAQAFGPFFAPHRFYDADTVITAGGNVEDTQKAVVEGAKKKAVFCYESIERRIADSEYGTVLGGKEVTLVDINAYVFLRWGRKAFDMSKFVKYAKMGKKVEELEGAKKALQQEGLEALAV</sequence>
<evidence type="ECO:0000313" key="5">
    <source>
        <dbReference type="Proteomes" id="UP001302126"/>
    </source>
</evidence>
<protein>
    <recommendedName>
        <fullName evidence="6">Glutathione S-transferase</fullName>
    </recommendedName>
</protein>
<dbReference type="InterPro" id="IPR010987">
    <property type="entry name" value="Glutathione-S-Trfase_C-like"/>
</dbReference>
<reference evidence="4" key="2">
    <citation type="submission" date="2023-05" db="EMBL/GenBank/DDBJ databases">
        <authorList>
            <consortium name="Lawrence Berkeley National Laboratory"/>
            <person name="Steindorff A."/>
            <person name="Hensen N."/>
            <person name="Bonometti L."/>
            <person name="Westerberg I."/>
            <person name="Brannstrom I.O."/>
            <person name="Guillou S."/>
            <person name="Cros-Aarteil S."/>
            <person name="Calhoun S."/>
            <person name="Haridas S."/>
            <person name="Kuo A."/>
            <person name="Mondo S."/>
            <person name="Pangilinan J."/>
            <person name="Riley R."/>
            <person name="Labutti K."/>
            <person name="Andreopoulos B."/>
            <person name="Lipzen A."/>
            <person name="Chen C."/>
            <person name="Yanf M."/>
            <person name="Daum C."/>
            <person name="Ng V."/>
            <person name="Clum A."/>
            <person name="Ohm R."/>
            <person name="Martin F."/>
            <person name="Silar P."/>
            <person name="Natvig D."/>
            <person name="Lalanne C."/>
            <person name="Gautier V."/>
            <person name="Ament-Velasquez S.L."/>
            <person name="Kruys A."/>
            <person name="Hutchinson M.I."/>
            <person name="Powell A.J."/>
            <person name="Barry K."/>
            <person name="Miller A.N."/>
            <person name="Grigoriev I.V."/>
            <person name="Debuchy R."/>
            <person name="Gladieux P."/>
            <person name="Thoren M.H."/>
            <person name="Johannesson H."/>
        </authorList>
    </citation>
    <scope>NUCLEOTIDE SEQUENCE</scope>
    <source>
        <strain evidence="4">PSN309</strain>
    </source>
</reference>
<dbReference type="Proteomes" id="UP001302126">
    <property type="component" value="Unassembled WGS sequence"/>
</dbReference>
<dbReference type="PROSITE" id="PS50404">
    <property type="entry name" value="GST_NTER"/>
    <property type="match status" value="1"/>
</dbReference>
<proteinExistence type="inferred from homology"/>
<feature type="domain" description="GST C-terminal" evidence="3">
    <location>
        <begin position="109"/>
        <end position="247"/>
    </location>
</feature>
<dbReference type="SUPFAM" id="SSF47616">
    <property type="entry name" value="GST C-terminal domain-like"/>
    <property type="match status" value="1"/>
</dbReference>
<dbReference type="InterPro" id="IPR036282">
    <property type="entry name" value="Glutathione-S-Trfase_C_sf"/>
</dbReference>
<keyword evidence="5" id="KW-1185">Reference proteome</keyword>
<evidence type="ECO:0000259" key="2">
    <source>
        <dbReference type="PROSITE" id="PS50404"/>
    </source>
</evidence>
<name>A0AAN6WJA2_9PEZI</name>
<dbReference type="InterPro" id="IPR004045">
    <property type="entry name" value="Glutathione_S-Trfase_N"/>
</dbReference>
<reference evidence="4" key="1">
    <citation type="journal article" date="2023" name="Mol. Phylogenet. Evol.">
        <title>Genome-scale phylogeny and comparative genomics of the fungal order Sordariales.</title>
        <authorList>
            <person name="Hensen N."/>
            <person name="Bonometti L."/>
            <person name="Westerberg I."/>
            <person name="Brannstrom I.O."/>
            <person name="Guillou S."/>
            <person name="Cros-Aarteil S."/>
            <person name="Calhoun S."/>
            <person name="Haridas S."/>
            <person name="Kuo A."/>
            <person name="Mondo S."/>
            <person name="Pangilinan J."/>
            <person name="Riley R."/>
            <person name="LaButti K."/>
            <person name="Andreopoulos B."/>
            <person name="Lipzen A."/>
            <person name="Chen C."/>
            <person name="Yan M."/>
            <person name="Daum C."/>
            <person name="Ng V."/>
            <person name="Clum A."/>
            <person name="Steindorff A."/>
            <person name="Ohm R.A."/>
            <person name="Martin F."/>
            <person name="Silar P."/>
            <person name="Natvig D.O."/>
            <person name="Lalanne C."/>
            <person name="Gautier V."/>
            <person name="Ament-Velasquez S.L."/>
            <person name="Kruys A."/>
            <person name="Hutchinson M.I."/>
            <person name="Powell A.J."/>
            <person name="Barry K."/>
            <person name="Miller A.N."/>
            <person name="Grigoriev I.V."/>
            <person name="Debuchy R."/>
            <person name="Gladieux P."/>
            <person name="Hiltunen Thoren M."/>
            <person name="Johannesson H."/>
        </authorList>
    </citation>
    <scope>NUCLEOTIDE SEQUENCE</scope>
    <source>
        <strain evidence="4">PSN309</strain>
    </source>
</reference>
<dbReference type="EMBL" id="MU864594">
    <property type="protein sequence ID" value="KAK4182940.1"/>
    <property type="molecule type" value="Genomic_DNA"/>
</dbReference>
<evidence type="ECO:0000259" key="3">
    <source>
        <dbReference type="PROSITE" id="PS50405"/>
    </source>
</evidence>
<dbReference type="Gene3D" id="3.40.30.10">
    <property type="entry name" value="Glutaredoxin"/>
    <property type="match status" value="1"/>
</dbReference>
<dbReference type="AlphaFoldDB" id="A0AAN6WJA2"/>
<dbReference type="Gene3D" id="1.20.1050.10">
    <property type="match status" value="1"/>
</dbReference>
<dbReference type="PANTHER" id="PTHR44051">
    <property type="entry name" value="GLUTATHIONE S-TRANSFERASE-RELATED"/>
    <property type="match status" value="1"/>
</dbReference>
<evidence type="ECO:0000256" key="1">
    <source>
        <dbReference type="ARBA" id="ARBA00007409"/>
    </source>
</evidence>
<dbReference type="PANTHER" id="PTHR44051:SF8">
    <property type="entry name" value="GLUTATHIONE S-TRANSFERASE GSTA"/>
    <property type="match status" value="1"/>
</dbReference>
<gene>
    <name evidence="4" type="ORF">QBC35DRAFT_509029</name>
</gene>
<organism evidence="4 5">
    <name type="scientific">Podospora australis</name>
    <dbReference type="NCBI Taxonomy" id="1536484"/>
    <lineage>
        <taxon>Eukaryota</taxon>
        <taxon>Fungi</taxon>
        <taxon>Dikarya</taxon>
        <taxon>Ascomycota</taxon>
        <taxon>Pezizomycotina</taxon>
        <taxon>Sordariomycetes</taxon>
        <taxon>Sordariomycetidae</taxon>
        <taxon>Sordariales</taxon>
        <taxon>Podosporaceae</taxon>
        <taxon>Podospora</taxon>
    </lineage>
</organism>
<dbReference type="PROSITE" id="PS50405">
    <property type="entry name" value="GST_CTER"/>
    <property type="match status" value="1"/>
</dbReference>
<accession>A0AAN6WJA2</accession>
<comment type="caution">
    <text evidence="4">The sequence shown here is derived from an EMBL/GenBank/DDBJ whole genome shotgun (WGS) entry which is preliminary data.</text>
</comment>
<feature type="domain" description="GST N-terminal" evidence="2">
    <location>
        <begin position="4"/>
        <end position="99"/>
    </location>
</feature>